<organism evidence="5 6">
    <name type="scientific">Nocardiopsis algeriensis</name>
    <dbReference type="NCBI Taxonomy" id="1478215"/>
    <lineage>
        <taxon>Bacteria</taxon>
        <taxon>Bacillati</taxon>
        <taxon>Actinomycetota</taxon>
        <taxon>Actinomycetes</taxon>
        <taxon>Streptosporangiales</taxon>
        <taxon>Nocardiopsidaceae</taxon>
        <taxon>Nocardiopsis</taxon>
    </lineage>
</organism>
<evidence type="ECO:0000313" key="6">
    <source>
        <dbReference type="Proteomes" id="UP000536604"/>
    </source>
</evidence>
<comment type="caution">
    <text evidence="5">The sequence shown here is derived from an EMBL/GenBank/DDBJ whole genome shotgun (WGS) entry which is preliminary data.</text>
</comment>
<evidence type="ECO:0000259" key="4">
    <source>
        <dbReference type="Pfam" id="PF13649"/>
    </source>
</evidence>
<dbReference type="CDD" id="cd02440">
    <property type="entry name" value="AdoMet_MTases"/>
    <property type="match status" value="1"/>
</dbReference>
<name>A0A841IJC0_9ACTN</name>
<feature type="domain" description="Methyltransferase" evidence="4">
    <location>
        <begin position="45"/>
        <end position="141"/>
    </location>
</feature>
<keyword evidence="6" id="KW-1185">Reference proteome</keyword>
<dbReference type="PANTHER" id="PTHR43464:SF19">
    <property type="entry name" value="UBIQUINONE BIOSYNTHESIS O-METHYLTRANSFERASE, MITOCHONDRIAL"/>
    <property type="match status" value="1"/>
</dbReference>
<dbReference type="EMBL" id="JACHJO010000001">
    <property type="protein sequence ID" value="MBB6118132.1"/>
    <property type="molecule type" value="Genomic_DNA"/>
</dbReference>
<accession>A0A841IJC0</accession>
<dbReference type="SUPFAM" id="SSF53335">
    <property type="entry name" value="S-adenosyl-L-methionine-dependent methyltransferases"/>
    <property type="match status" value="1"/>
</dbReference>
<keyword evidence="3" id="KW-0949">S-adenosyl-L-methionine</keyword>
<protein>
    <submittedName>
        <fullName evidence="5">Ubiquinone/menaquinone biosynthesis C-methylase UbiE</fullName>
    </submittedName>
</protein>
<dbReference type="Proteomes" id="UP000536604">
    <property type="component" value="Unassembled WGS sequence"/>
</dbReference>
<dbReference type="InterPro" id="IPR029063">
    <property type="entry name" value="SAM-dependent_MTases_sf"/>
</dbReference>
<dbReference type="PANTHER" id="PTHR43464">
    <property type="entry name" value="METHYLTRANSFERASE"/>
    <property type="match status" value="1"/>
</dbReference>
<evidence type="ECO:0000256" key="2">
    <source>
        <dbReference type="ARBA" id="ARBA00022679"/>
    </source>
</evidence>
<dbReference type="GO" id="GO:0032259">
    <property type="term" value="P:methylation"/>
    <property type="evidence" value="ECO:0007669"/>
    <property type="project" value="UniProtKB-KW"/>
</dbReference>
<keyword evidence="5" id="KW-0830">Ubiquinone</keyword>
<proteinExistence type="predicted"/>
<reference evidence="5 6" key="1">
    <citation type="submission" date="2020-08" db="EMBL/GenBank/DDBJ databases">
        <title>Genomic Encyclopedia of Type Strains, Phase III (KMG-III): the genomes of soil and plant-associated and newly described type strains.</title>
        <authorList>
            <person name="Whitman W."/>
        </authorList>
    </citation>
    <scope>NUCLEOTIDE SEQUENCE [LARGE SCALE GENOMIC DNA]</scope>
    <source>
        <strain evidence="5 6">CECT 8712</strain>
    </source>
</reference>
<dbReference type="GO" id="GO:0008168">
    <property type="term" value="F:methyltransferase activity"/>
    <property type="evidence" value="ECO:0007669"/>
    <property type="project" value="UniProtKB-KW"/>
</dbReference>
<dbReference type="Pfam" id="PF13649">
    <property type="entry name" value="Methyltransf_25"/>
    <property type="match status" value="1"/>
</dbReference>
<gene>
    <name evidence="5" type="ORF">FHS13_000060</name>
</gene>
<evidence type="ECO:0000313" key="5">
    <source>
        <dbReference type="EMBL" id="MBB6118132.1"/>
    </source>
</evidence>
<dbReference type="AlphaFoldDB" id="A0A841IJC0"/>
<dbReference type="InterPro" id="IPR041698">
    <property type="entry name" value="Methyltransf_25"/>
</dbReference>
<keyword evidence="2" id="KW-0808">Transferase</keyword>
<dbReference type="RefSeq" id="WP_184285602.1">
    <property type="nucleotide sequence ID" value="NZ_JACHJO010000001.1"/>
</dbReference>
<dbReference type="Gene3D" id="3.40.50.150">
    <property type="entry name" value="Vaccinia Virus protein VP39"/>
    <property type="match status" value="1"/>
</dbReference>
<keyword evidence="1 5" id="KW-0489">Methyltransferase</keyword>
<evidence type="ECO:0000256" key="3">
    <source>
        <dbReference type="ARBA" id="ARBA00022691"/>
    </source>
</evidence>
<sequence length="250" mass="26932">MDLNDPELKAMLELHEGQLRQGPGSRRTTELLLSLAGPLPEEPRVLDLGCGPGASALVLAERLPGARITAVDVHAPFLRRLEEHAREAGTADRITVREGSMDALDDLPDGSVDLVWSEGAAYTVGFDRALGLWRRLLAPSGALVVTECGWIVDNPSEEARRFWDAAYPLRSTAANIAAATAAGYTVTAAYLLPDSDWLDSYYAPLEADALRADASDPYAAAAAEGALREAELYRAHGHEYGYMGYVLRPA</sequence>
<evidence type="ECO:0000256" key="1">
    <source>
        <dbReference type="ARBA" id="ARBA00022603"/>
    </source>
</evidence>